<evidence type="ECO:0000313" key="2">
    <source>
        <dbReference type="Proteomes" id="UP000221852"/>
    </source>
</evidence>
<dbReference type="AlphaFoldDB" id="A0A2C6C982"/>
<dbReference type="RefSeq" id="WP_098993834.1">
    <property type="nucleotide sequence ID" value="NZ_CP084159.1"/>
</dbReference>
<dbReference type="InterPro" id="IPR043148">
    <property type="entry name" value="TagF_C"/>
</dbReference>
<evidence type="ECO:0008006" key="3">
    <source>
        <dbReference type="Google" id="ProtNLM"/>
    </source>
</evidence>
<accession>A0A2C6C982</accession>
<comment type="caution">
    <text evidence="1">The sequence shown here is derived from an EMBL/GenBank/DDBJ whole genome shotgun (WGS) entry which is preliminary data.</text>
</comment>
<dbReference type="Gene3D" id="3.40.50.12580">
    <property type="match status" value="1"/>
</dbReference>
<name>A0A2C6C982_FUSNP</name>
<organism evidence="1 2">
    <name type="scientific">Fusobacterium nucleatum subsp. polymorphum</name>
    <name type="common">Fusobacterium polymorphum</name>
    <dbReference type="NCBI Taxonomy" id="76857"/>
    <lineage>
        <taxon>Bacteria</taxon>
        <taxon>Fusobacteriati</taxon>
        <taxon>Fusobacteriota</taxon>
        <taxon>Fusobacteriia</taxon>
        <taxon>Fusobacteriales</taxon>
        <taxon>Fusobacteriaceae</taxon>
        <taxon>Fusobacterium</taxon>
    </lineage>
</organism>
<sequence>MKKIFMTCYGGGHVEIIKEVYKNLVNISGVEITILALTTSKYKFEQEKIPYKLITDYYNKEEEKFIYELGKSFCISNDIDTSIGEDETYLYHGYALYELEKKYSKEKIKEGFKKFGRAIFLPVQFMERVLKNENPNLVITTNSPRYEKATLIVAKKLGIKALSIEDQFGIDGIQNGSEELVNFFQDKIYEKEYGNYVCVLSKKTIDNLSLKKIDKIFITGNPAFDKALDCFLNIEGKEKTNDKINHITLCYLTQKHPDNILIMKKLIALTEKYNFKLIVKIHPNEKIKDYLEKIDNKRDSRVEVVNNDLYGNILKSDIIVAIFSTSILEATILDKPIIAKENIGAPYADLGIGLEYKSIDQIEECINRILKDKELNNKLRAGREEFRPKRKAGEQIKGIIEKILEDKL</sequence>
<dbReference type="Proteomes" id="UP000221852">
    <property type="component" value="Unassembled WGS sequence"/>
</dbReference>
<reference evidence="1 2" key="1">
    <citation type="submission" date="2017-06" db="EMBL/GenBank/DDBJ databases">
        <title>Draft genome sequence of Fusobacterium nucleatum subsp. polymorphum KCOM 1330 (=ChDC F330).</title>
        <authorList>
            <person name="Kook J.-K."/>
            <person name="Park S.-N."/>
            <person name="Lim Y.K."/>
            <person name="Roh H."/>
        </authorList>
    </citation>
    <scope>NUCLEOTIDE SEQUENCE [LARGE SCALE GENOMIC DNA]</scope>
    <source>
        <strain evidence="2">KCOM 1330 (ChDC F330)</strain>
    </source>
</reference>
<evidence type="ECO:0000313" key="1">
    <source>
        <dbReference type="EMBL" id="PHI12622.1"/>
    </source>
</evidence>
<gene>
    <name evidence="1" type="ORF">CBG59_01910</name>
</gene>
<dbReference type="EMBL" id="NIRQ01000001">
    <property type="protein sequence ID" value="PHI12622.1"/>
    <property type="molecule type" value="Genomic_DNA"/>
</dbReference>
<protein>
    <recommendedName>
        <fullName evidence="3">UDP-N-acetylglucosamine 2-epimerase domain-containing protein</fullName>
    </recommendedName>
</protein>
<proteinExistence type="predicted"/>
<dbReference type="SUPFAM" id="SSF53756">
    <property type="entry name" value="UDP-Glycosyltransferase/glycogen phosphorylase"/>
    <property type="match status" value="1"/>
</dbReference>